<feature type="domain" description="Toprim" evidence="7">
    <location>
        <begin position="30"/>
        <end position="141"/>
    </location>
</feature>
<feature type="domain" description="Topo IA-type catalytic" evidence="8">
    <location>
        <begin position="157"/>
        <end position="606"/>
    </location>
</feature>
<dbReference type="Gene3D" id="3.40.50.140">
    <property type="match status" value="1"/>
</dbReference>
<reference evidence="9" key="1">
    <citation type="journal article" date="2020" name="Nature">
        <title>Giant virus diversity and host interactions through global metagenomics.</title>
        <authorList>
            <person name="Schulz F."/>
            <person name="Roux S."/>
            <person name="Paez-Espino D."/>
            <person name="Jungbluth S."/>
            <person name="Walsh D.A."/>
            <person name="Denef V.J."/>
            <person name="McMahon K.D."/>
            <person name="Konstantinidis K.T."/>
            <person name="Eloe-Fadrosh E.A."/>
            <person name="Kyrpides N.C."/>
            <person name="Woyke T."/>
        </authorList>
    </citation>
    <scope>NUCLEOTIDE SEQUENCE</scope>
    <source>
        <strain evidence="9">GVMAG-M-3300023210-19</strain>
    </source>
</reference>
<dbReference type="GO" id="GO:0003677">
    <property type="term" value="F:DNA binding"/>
    <property type="evidence" value="ECO:0007669"/>
    <property type="project" value="UniProtKB-KW"/>
</dbReference>
<dbReference type="AlphaFoldDB" id="A0A6C0IL72"/>
<dbReference type="InterPro" id="IPR023406">
    <property type="entry name" value="Topo_IA_AS"/>
</dbReference>
<dbReference type="Gene3D" id="2.70.20.10">
    <property type="entry name" value="Topoisomerase I, domain 3"/>
    <property type="match status" value="1"/>
</dbReference>
<sequence>MSTFYKSKSKSKPRTYKSKQIHSDQLDDAVYLVIVESPSKCKKIESYLGKDYCCIASMGHIRTLNGLKSIDTKNTFEPTFEMIGEKQPHVNEMKKVISKFKYDKIYIATDDDREGEAIGWHICEVFGLPVDKTMRIIFHEVTKPALQKAVETPIYLNMKVVKAQHARQVLDVIVGYKISPYLWKYLYNDKNNALSAGRCQTPALRLVYDNEQQIQNAQSSSPLFKIYGDFLSEHLEFVLKKEFEEAEEVAGFMRSSVKHKHILHMGTKKQSKRSPPKPLNTSALLQLASSTLGMSPGETMKHSQILYQNGYITYMRTDSREYSVPFIEYANKYITTKYGSGSLMSDLNKLANKSVSNPHEAIRVTQLVLQTISVENPRTLSLYKLLWKNTIESCMSDYNSDQYEITISSPVDAFYGHTLEIPTKYGWRTIEEKRPIMDVQSELGGLKLKLESQNKTEVAYNKIESKCSIKKGTSHYTEASLIKKMEDLGIGRPSTFASLVETIVERGYVQKQDVKGTMHKTTNYVLENKKIKKTTQTKEYGEEKNKLVIQEVGTLVLEFLLRYYNSLFSYEYTKQMEIQLDEISEGEIDQWEQVCKKCYDEIKDLTTNMKNVDKFSMPLDDTYEFIYEKYGPVLRYKIDDNKFGYKNIKKELNVSLKDIKECKYSAEELIEEGTQCVGKYQDLEVHIKQGRYGAYVEWNDQKKSLKAIDKPVNEITIEDAIQVLNEEVQEKSSLRTLNNEFSVRKGKYGPYIYYKSPTTASPQFFNIKKYKGNYFDDEAEDVIKWIKETYKVE</sequence>
<dbReference type="SUPFAM" id="SSF56712">
    <property type="entry name" value="Prokaryotic type I DNA topoisomerase"/>
    <property type="match status" value="1"/>
</dbReference>
<comment type="catalytic activity">
    <reaction evidence="1">
        <text>ATP-independent breakage of single-stranded DNA, followed by passage and rejoining.</text>
        <dbReference type="EC" id="5.6.2.1"/>
    </reaction>
</comment>
<dbReference type="InterPro" id="IPR013497">
    <property type="entry name" value="Topo_IA_cen"/>
</dbReference>
<dbReference type="InterPro" id="IPR003601">
    <property type="entry name" value="Topo_IA_2"/>
</dbReference>
<dbReference type="PRINTS" id="PR00417">
    <property type="entry name" value="PRTPISMRASEI"/>
</dbReference>
<dbReference type="InterPro" id="IPR013824">
    <property type="entry name" value="Topo_IA_cen_sub1"/>
</dbReference>
<dbReference type="PROSITE" id="PS00396">
    <property type="entry name" value="TOPO_IA_1"/>
    <property type="match status" value="1"/>
</dbReference>
<dbReference type="EC" id="5.6.2.1" evidence="3"/>
<dbReference type="Gene3D" id="1.10.290.10">
    <property type="entry name" value="Topoisomerase I, domain 4"/>
    <property type="match status" value="1"/>
</dbReference>
<dbReference type="InterPro" id="IPR003602">
    <property type="entry name" value="Topo_IA_DNA-bd_dom"/>
</dbReference>
<keyword evidence="6" id="KW-0413">Isomerase</keyword>
<evidence type="ECO:0000256" key="1">
    <source>
        <dbReference type="ARBA" id="ARBA00000213"/>
    </source>
</evidence>
<dbReference type="GO" id="GO:0003917">
    <property type="term" value="F:DNA topoisomerase type I (single strand cut, ATP-independent) activity"/>
    <property type="evidence" value="ECO:0007669"/>
    <property type="project" value="UniProtKB-EC"/>
</dbReference>
<keyword evidence="5" id="KW-0238">DNA-binding</keyword>
<organism evidence="9">
    <name type="scientific">viral metagenome</name>
    <dbReference type="NCBI Taxonomy" id="1070528"/>
    <lineage>
        <taxon>unclassified sequences</taxon>
        <taxon>metagenomes</taxon>
        <taxon>organismal metagenomes</taxon>
    </lineage>
</organism>
<dbReference type="InterPro" id="IPR013825">
    <property type="entry name" value="Topo_IA_cen_sub2"/>
</dbReference>
<evidence type="ECO:0000256" key="5">
    <source>
        <dbReference type="ARBA" id="ARBA00023125"/>
    </source>
</evidence>
<dbReference type="InterPro" id="IPR006171">
    <property type="entry name" value="TOPRIM_dom"/>
</dbReference>
<evidence type="ECO:0000313" key="9">
    <source>
        <dbReference type="EMBL" id="QHT93245.1"/>
    </source>
</evidence>
<evidence type="ECO:0000256" key="6">
    <source>
        <dbReference type="ARBA" id="ARBA00023235"/>
    </source>
</evidence>
<proteinExistence type="inferred from homology"/>
<evidence type="ECO:0000256" key="3">
    <source>
        <dbReference type="ARBA" id="ARBA00012891"/>
    </source>
</evidence>
<dbReference type="SMART" id="SM00493">
    <property type="entry name" value="TOPRIM"/>
    <property type="match status" value="1"/>
</dbReference>
<dbReference type="CDD" id="cd00186">
    <property type="entry name" value="TOP1Ac"/>
    <property type="match status" value="1"/>
</dbReference>
<dbReference type="Pfam" id="PF01751">
    <property type="entry name" value="Toprim"/>
    <property type="match status" value="1"/>
</dbReference>
<protein>
    <recommendedName>
        <fullName evidence="3">DNA topoisomerase</fullName>
        <ecNumber evidence="3">5.6.2.1</ecNumber>
    </recommendedName>
</protein>
<dbReference type="PROSITE" id="PS50880">
    <property type="entry name" value="TOPRIM"/>
    <property type="match status" value="1"/>
</dbReference>
<evidence type="ECO:0000256" key="4">
    <source>
        <dbReference type="ARBA" id="ARBA00023029"/>
    </source>
</evidence>
<evidence type="ECO:0000256" key="2">
    <source>
        <dbReference type="ARBA" id="ARBA00009446"/>
    </source>
</evidence>
<dbReference type="SMART" id="SM00437">
    <property type="entry name" value="TOP1Ac"/>
    <property type="match status" value="1"/>
</dbReference>
<dbReference type="InterPro" id="IPR013826">
    <property type="entry name" value="Topo_IA_cen_sub3"/>
</dbReference>
<comment type="similarity">
    <text evidence="2">Belongs to the type IA topoisomerase family.</text>
</comment>
<dbReference type="InterPro" id="IPR025589">
    <property type="entry name" value="Toprim_C_rpt"/>
</dbReference>
<dbReference type="Pfam" id="PF01131">
    <property type="entry name" value="Topoisom_bac"/>
    <property type="match status" value="1"/>
</dbReference>
<keyword evidence="4" id="KW-0799">Topoisomerase</keyword>
<dbReference type="PROSITE" id="PS52039">
    <property type="entry name" value="TOPO_IA_2"/>
    <property type="match status" value="1"/>
</dbReference>
<accession>A0A6C0IL72</accession>
<dbReference type="Pfam" id="PF13368">
    <property type="entry name" value="Toprim_C_rpt"/>
    <property type="match status" value="1"/>
</dbReference>
<dbReference type="PANTHER" id="PTHR42785:SF1">
    <property type="entry name" value="DNA TOPOISOMERASE"/>
    <property type="match status" value="1"/>
</dbReference>
<dbReference type="Gene3D" id="1.10.460.10">
    <property type="entry name" value="Topoisomerase I, domain 2"/>
    <property type="match status" value="2"/>
</dbReference>
<name>A0A6C0IL72_9ZZZZ</name>
<evidence type="ECO:0000259" key="8">
    <source>
        <dbReference type="PROSITE" id="PS52039"/>
    </source>
</evidence>
<dbReference type="SMART" id="SM00436">
    <property type="entry name" value="TOP1Bc"/>
    <property type="match status" value="1"/>
</dbReference>
<dbReference type="InterPro" id="IPR000380">
    <property type="entry name" value="Topo_IA"/>
</dbReference>
<dbReference type="GO" id="GO:0006265">
    <property type="term" value="P:DNA topological change"/>
    <property type="evidence" value="ECO:0007669"/>
    <property type="project" value="InterPro"/>
</dbReference>
<dbReference type="PANTHER" id="PTHR42785">
    <property type="entry name" value="DNA TOPOISOMERASE, TYPE IA, CORE"/>
    <property type="match status" value="1"/>
</dbReference>
<dbReference type="EMBL" id="MN740203">
    <property type="protein sequence ID" value="QHT93245.1"/>
    <property type="molecule type" value="Genomic_DNA"/>
</dbReference>
<evidence type="ECO:0000259" key="7">
    <source>
        <dbReference type="PROSITE" id="PS50880"/>
    </source>
</evidence>
<dbReference type="InterPro" id="IPR023405">
    <property type="entry name" value="Topo_IA_core_domain"/>
</dbReference>